<dbReference type="Proteomes" id="UP000826722">
    <property type="component" value="Chromosome"/>
</dbReference>
<reference evidence="1" key="1">
    <citation type="journal article" date="2021" name="Arch. Microbiol.">
        <title>Methyloradius palustris gen. nov., sp. nov., a methanol-oxidizing bacterium isolated from snow.</title>
        <authorList>
            <person name="Miyadera T."/>
            <person name="Kojima H."/>
            <person name="Fukui M."/>
        </authorList>
    </citation>
    <scope>NUCLEOTIDE SEQUENCE</scope>
    <source>
        <strain evidence="1">Zm11</strain>
    </source>
</reference>
<evidence type="ECO:0000313" key="1">
    <source>
        <dbReference type="EMBL" id="BCM24866.1"/>
    </source>
</evidence>
<dbReference type="KEGG" id="mpau:ZMTM_11250"/>
<dbReference type="EMBL" id="AP024110">
    <property type="protein sequence ID" value="BCM24866.1"/>
    <property type="molecule type" value="Genomic_DNA"/>
</dbReference>
<name>A0A8D5JQW0_9PROT</name>
<dbReference type="RefSeq" id="WP_221765354.1">
    <property type="nucleotide sequence ID" value="NZ_AP024110.1"/>
</dbReference>
<organism evidence="1 2">
    <name type="scientific">Methyloradius palustris</name>
    <dbReference type="NCBI Taxonomy" id="2778876"/>
    <lineage>
        <taxon>Bacteria</taxon>
        <taxon>Pseudomonadati</taxon>
        <taxon>Pseudomonadota</taxon>
        <taxon>Betaproteobacteria</taxon>
        <taxon>Nitrosomonadales</taxon>
        <taxon>Methylophilaceae</taxon>
        <taxon>Methyloradius</taxon>
    </lineage>
</organism>
<dbReference type="AlphaFoldDB" id="A0A8D5JQW0"/>
<gene>
    <name evidence="1" type="ORF">ZMTM_11250</name>
</gene>
<sequence length="67" mass="7398">MLNGHKILPDSDFFSSDISSEILANASLIHAAKYQAEALRYLPNRGFCFTLSTLGETLILLNIKAEI</sequence>
<protein>
    <submittedName>
        <fullName evidence="1">Uncharacterized protein</fullName>
    </submittedName>
</protein>
<keyword evidence="2" id="KW-1185">Reference proteome</keyword>
<evidence type="ECO:0000313" key="2">
    <source>
        <dbReference type="Proteomes" id="UP000826722"/>
    </source>
</evidence>
<proteinExistence type="predicted"/>
<accession>A0A8D5JQW0</accession>